<organism evidence="1">
    <name type="scientific">Planktothrix agardhii</name>
    <name type="common">Oscillatoria agardhii</name>
    <dbReference type="NCBI Taxonomy" id="1160"/>
    <lineage>
        <taxon>Bacteria</taxon>
        <taxon>Bacillati</taxon>
        <taxon>Cyanobacteriota</taxon>
        <taxon>Cyanophyceae</taxon>
        <taxon>Oscillatoriophycideae</taxon>
        <taxon>Oscillatoriales</taxon>
        <taxon>Microcoleaceae</taxon>
        <taxon>Planktothrix</taxon>
    </lineage>
</organism>
<evidence type="ECO:0000313" key="1">
    <source>
        <dbReference type="EMBL" id="CUM59318.1"/>
    </source>
</evidence>
<dbReference type="RefSeq" id="WP_235751748.1">
    <property type="nucleotide sequence ID" value="NZ_JBIIEP010000038.1"/>
</dbReference>
<reference evidence="1" key="1">
    <citation type="submission" date="2015-09" db="EMBL/GenBank/DDBJ databases">
        <authorList>
            <person name="Jackson K.R."/>
            <person name="Lunt B.L."/>
            <person name="Fisher J.N.B."/>
            <person name="Gardner A.V."/>
            <person name="Bailey M.E."/>
            <person name="Deus L.M."/>
            <person name="Earl A.S."/>
            <person name="Gibby P.D."/>
            <person name="Hartmann K.A."/>
            <person name="Liu J.E."/>
            <person name="Manci A.M."/>
            <person name="Nielsen D.A."/>
            <person name="Solomon M.B."/>
            <person name="Breakwell D.P."/>
            <person name="Burnett S.H."/>
            <person name="Grose J.H."/>
        </authorList>
    </citation>
    <scope>NUCLEOTIDE SEQUENCE</scope>
    <source>
        <strain evidence="1">7805</strain>
    </source>
</reference>
<gene>
    <name evidence="1" type="ORF">PLAM_1351</name>
</gene>
<sequence length="57" mass="6447">MSFYSTFHYLAQTLQKFRPQVIVQAIPVICSPLVAVVSLDIPSLTEKQSCTGRMLWC</sequence>
<proteinExistence type="predicted"/>
<name>A0A1J1JCV6_PLAAG</name>
<dbReference type="AlphaFoldDB" id="A0A1J1JCV6"/>
<dbReference type="EMBL" id="LO018304">
    <property type="protein sequence ID" value="CUM59318.1"/>
    <property type="molecule type" value="Genomic_DNA"/>
</dbReference>
<protein>
    <submittedName>
        <fullName evidence="1">Uncharacterized protein</fullName>
    </submittedName>
</protein>
<accession>A0A1J1JCV6</accession>
<dbReference type="GeneID" id="77288331"/>